<dbReference type="EMBL" id="UZAM01011340">
    <property type="protein sequence ID" value="VDP15694.1"/>
    <property type="molecule type" value="Genomic_DNA"/>
</dbReference>
<dbReference type="AlphaFoldDB" id="A0A183IX35"/>
<proteinExistence type="predicted"/>
<dbReference type="InterPro" id="IPR011009">
    <property type="entry name" value="Kinase-like_dom_sf"/>
</dbReference>
<reference evidence="8 9" key="2">
    <citation type="submission" date="2018-11" db="EMBL/GenBank/DDBJ databases">
        <authorList>
            <consortium name="Pathogen Informatics"/>
        </authorList>
    </citation>
    <scope>NUCLEOTIDE SEQUENCE [LARGE SCALE GENOMIC DNA]</scope>
</reference>
<keyword evidence="2" id="KW-0808">Transferase</keyword>
<evidence type="ECO:0000256" key="2">
    <source>
        <dbReference type="ARBA" id="ARBA00022679"/>
    </source>
</evidence>
<dbReference type="Proteomes" id="UP000270296">
    <property type="component" value="Unassembled WGS sequence"/>
</dbReference>
<keyword evidence="5" id="KW-0067">ATP-binding</keyword>
<dbReference type="InterPro" id="IPR008271">
    <property type="entry name" value="Ser/Thr_kinase_AS"/>
</dbReference>
<dbReference type="PROSITE" id="PS00108">
    <property type="entry name" value="PROTEIN_KINASE_ST"/>
    <property type="match status" value="1"/>
</dbReference>
<keyword evidence="1" id="KW-0723">Serine/threonine-protein kinase</keyword>
<dbReference type="CDD" id="cd05123">
    <property type="entry name" value="STKc_AGC"/>
    <property type="match status" value="1"/>
</dbReference>
<protein>
    <submittedName>
        <fullName evidence="10">Protein kinase domain-containing protein</fullName>
    </submittedName>
</protein>
<gene>
    <name evidence="8" type="ORF">SBAD_LOCUS8182</name>
</gene>
<evidence type="ECO:0000313" key="8">
    <source>
        <dbReference type="EMBL" id="VDP15694.1"/>
    </source>
</evidence>
<accession>A0A183IX35</accession>
<evidence type="ECO:0000256" key="3">
    <source>
        <dbReference type="ARBA" id="ARBA00022741"/>
    </source>
</evidence>
<dbReference type="GO" id="GO:0005524">
    <property type="term" value="F:ATP binding"/>
    <property type="evidence" value="ECO:0007669"/>
    <property type="project" value="UniProtKB-KW"/>
</dbReference>
<dbReference type="SUPFAM" id="SSF56112">
    <property type="entry name" value="Protein kinase-like (PK-like)"/>
    <property type="match status" value="1"/>
</dbReference>
<evidence type="ECO:0000313" key="9">
    <source>
        <dbReference type="Proteomes" id="UP000270296"/>
    </source>
</evidence>
<dbReference type="GO" id="GO:0004674">
    <property type="term" value="F:protein serine/threonine kinase activity"/>
    <property type="evidence" value="ECO:0007669"/>
    <property type="project" value="UniProtKB-KW"/>
</dbReference>
<dbReference type="Gene3D" id="3.30.200.20">
    <property type="entry name" value="Phosphorylase Kinase, domain 1"/>
    <property type="match status" value="1"/>
</dbReference>
<dbReference type="InterPro" id="IPR000719">
    <property type="entry name" value="Prot_kinase_dom"/>
</dbReference>
<evidence type="ECO:0000256" key="4">
    <source>
        <dbReference type="ARBA" id="ARBA00022777"/>
    </source>
</evidence>
<evidence type="ECO:0000256" key="5">
    <source>
        <dbReference type="ARBA" id="ARBA00022840"/>
    </source>
</evidence>
<dbReference type="PANTHER" id="PTHR24355:SF1">
    <property type="entry name" value="RIBOSOMAL PROTEIN S6 KINASE-RELATED PROTEIN"/>
    <property type="match status" value="1"/>
</dbReference>
<dbReference type="WBParaSite" id="SBAD_0000848301-mRNA-1">
    <property type="protein sequence ID" value="SBAD_0000848301-mRNA-1"/>
    <property type="gene ID" value="SBAD_0000848301"/>
</dbReference>
<feature type="compositionally biased region" description="Polar residues" evidence="6">
    <location>
        <begin position="53"/>
        <end position="64"/>
    </location>
</feature>
<keyword evidence="4" id="KW-0418">Kinase</keyword>
<dbReference type="Pfam" id="PF00069">
    <property type="entry name" value="Pkinase"/>
    <property type="match status" value="1"/>
</dbReference>
<reference evidence="10" key="1">
    <citation type="submission" date="2016-06" db="UniProtKB">
        <authorList>
            <consortium name="WormBaseParasite"/>
        </authorList>
    </citation>
    <scope>IDENTIFICATION</scope>
</reference>
<keyword evidence="3" id="KW-0547">Nucleotide-binding</keyword>
<evidence type="ECO:0000256" key="6">
    <source>
        <dbReference type="SAM" id="MobiDB-lite"/>
    </source>
</evidence>
<feature type="domain" description="Protein kinase" evidence="7">
    <location>
        <begin position="241"/>
        <end position="525"/>
    </location>
</feature>
<feature type="region of interest" description="Disordered" evidence="6">
    <location>
        <begin position="53"/>
        <end position="84"/>
    </location>
</feature>
<evidence type="ECO:0000256" key="1">
    <source>
        <dbReference type="ARBA" id="ARBA00022527"/>
    </source>
</evidence>
<dbReference type="PANTHER" id="PTHR24355">
    <property type="entry name" value="G PROTEIN-COUPLED RECEPTOR KINASE/RIBOSOMAL PROTEIN S6 KINASE"/>
    <property type="match status" value="1"/>
</dbReference>
<dbReference type="InterPro" id="IPR045270">
    <property type="entry name" value="STKc_AGC"/>
</dbReference>
<dbReference type="PROSITE" id="PS50011">
    <property type="entry name" value="PROTEIN_KINASE_DOM"/>
    <property type="match status" value="1"/>
</dbReference>
<dbReference type="SMART" id="SM00220">
    <property type="entry name" value="S_TKc"/>
    <property type="match status" value="1"/>
</dbReference>
<organism evidence="10">
    <name type="scientific">Soboliphyme baturini</name>
    <dbReference type="NCBI Taxonomy" id="241478"/>
    <lineage>
        <taxon>Eukaryota</taxon>
        <taxon>Metazoa</taxon>
        <taxon>Ecdysozoa</taxon>
        <taxon>Nematoda</taxon>
        <taxon>Enoplea</taxon>
        <taxon>Dorylaimia</taxon>
        <taxon>Dioctophymatida</taxon>
        <taxon>Dioctophymatoidea</taxon>
        <taxon>Soboliphymatidae</taxon>
        <taxon>Soboliphyme</taxon>
    </lineage>
</organism>
<dbReference type="Gene3D" id="1.10.510.10">
    <property type="entry name" value="Transferase(Phosphotransferase) domain 1"/>
    <property type="match status" value="1"/>
</dbReference>
<sequence length="550" mass="61928">MGGSHSTQTAVVPSLPFEYSLPPFRRYYARTEQPQQQLNQRFYDSYVSRLASRGSTTDGAQSPVTIHDIRGDFGPLPEESDDDTTCPISVTDDSSLDLHRFAASQLPDASRKSCGRKHCHRLKSFTASLFHRSGTKVSGSNSMFSGFSIASFRSLVSSNNSMDNFLHPAMSLKDDLKLTLDVTSVGRCKSRCFCASLRFSFSASISSLNSLSDGRTPWPIPWLEGIFLPEFPNKGPLISAFQIIGIIAKGKFGTVYRAKLKCATTSFFAVKVQNKSHVLSENAVQQVKDEVTIHRLLSGLSFVCNLYGTWQTRSQLFMGKLLCLKSQFLTSCALALEYVPGCCDLHEFWFENKPLSEKLVKIWAAELATVLNCIHRRNIVYRDLKMENIMLDDKGHIQLIDFGLSKWLDSTSKTRTICGTLQYMGKIWTKQEHICIYLITAPEILSGLGYSHAVDWWSLGVLLHVLLTGLYPFTVESVHNFSSEGDYIPPAKLSSEFQSLLRKLLCKNQFDRLQTLQAFRGEKLFSDSCNDRDLFNDMEVRKVVVYYVPD</sequence>
<evidence type="ECO:0000259" key="7">
    <source>
        <dbReference type="PROSITE" id="PS50011"/>
    </source>
</evidence>
<dbReference type="OrthoDB" id="3205605at2759"/>
<name>A0A183IX35_9BILA</name>
<keyword evidence="9" id="KW-1185">Reference proteome</keyword>
<evidence type="ECO:0000313" key="10">
    <source>
        <dbReference type="WBParaSite" id="SBAD_0000848301-mRNA-1"/>
    </source>
</evidence>